<evidence type="ECO:0000313" key="11">
    <source>
        <dbReference type="Proteomes" id="UP000230069"/>
    </source>
</evidence>
<keyword evidence="5" id="KW-0698">rRNA processing</keyword>
<feature type="compositionally biased region" description="Acidic residues" evidence="9">
    <location>
        <begin position="431"/>
        <end position="449"/>
    </location>
</feature>
<evidence type="ECO:0000256" key="3">
    <source>
        <dbReference type="ARBA" id="ARBA00021438"/>
    </source>
</evidence>
<evidence type="ECO:0000256" key="8">
    <source>
        <dbReference type="ARBA" id="ARBA00023242"/>
    </source>
</evidence>
<feature type="region of interest" description="Disordered" evidence="9">
    <location>
        <begin position="227"/>
        <end position="272"/>
    </location>
</feature>
<dbReference type="InParanoid" id="A0A2G5DRQ4"/>
<feature type="compositionally biased region" description="Basic residues" evidence="9">
    <location>
        <begin position="739"/>
        <end position="758"/>
    </location>
</feature>
<dbReference type="GO" id="GO:0001522">
    <property type="term" value="P:pseudouridine synthesis"/>
    <property type="evidence" value="ECO:0007669"/>
    <property type="project" value="InterPro"/>
</dbReference>
<dbReference type="GO" id="GO:0005634">
    <property type="term" value="C:nucleus"/>
    <property type="evidence" value="ECO:0007669"/>
    <property type="project" value="UniProtKB-SubCell"/>
</dbReference>
<keyword evidence="6" id="KW-0597">Phosphoprotein</keyword>
<dbReference type="Gene3D" id="2.40.10.230">
    <property type="entry name" value="Probable tRNA pseudouridine synthase domain"/>
    <property type="match status" value="1"/>
</dbReference>
<sequence length="758" mass="83163">MVGFDTTITNNRQASKLSNHIDPIELSILELPELSLEPLSDFDFIDDWIIDNDSVNISMEDNQIVNDSSLKIFESSDEFVGLAMQDVSVQFDENLVEETFSEKIGLGSLIEEEMGKVSLLGASESSNFVDQNQESHAELKVKENAFEGNEVAVVIENLTSIVPVSHDRYEGLGELKLKENINEVNEDPLVVKVQYDCLAELKSEENGDGEHVVGLVKADDITIQNSAKSREISSDVEDSSSTSESEAESDSSTSSSSSSSEEEEDGDEEKEMDEAIEVEEGEIKDFDPEEILIGSDEDEPAIKGPIKSKNEIEFLPPVPPVDVTLEPHHQTLPVGVILSIMDAKVVVEGVEKHNPLNEGSILWITETRSPLGLVDEIFGPVKNPFYIVRYNYDQEVPAGICHGMPVSFVADYAEHVINDKNLYKKGYDASGENDEEISEEVEFSDDEKEAEYRRAQKMANKSANDRKRGNREPVARKKVQNKGSWKDTEPSAQAFGGHTGQTKSSNQLHTPPVEPSFGHGSHAGSSSAEQASASVPSSAPPASHASLFTSQHLMPTNGMTGQSQQQMVFPNGFPMNGMPFQQLNPYQQPAQMLNGFPSGIPFQQQLGGMPFQQQLGGMPFQQQLSGMPFQQQFSGMPFQQQFGPSPMLMPNMGLPYGQPNFSPRPSTPWPGNLGQPGCNQAQFGIGLHGQHGQTPVNTGDQQGMSNGSYDNQSNETPPPSNMQGNNTAPHQQNQGRTSTRGRRPYRRGGHFSGRRGRQ</sequence>
<dbReference type="PANTHER" id="PTHR31633:SF1">
    <property type="entry name" value="H_ACA RIBONUCLEOPROTEIN COMPLEX NON-CORE SUBUNIT NAF1"/>
    <property type="match status" value="1"/>
</dbReference>
<dbReference type="PANTHER" id="PTHR31633">
    <property type="entry name" value="H/ACA RIBONUCLEOPROTEIN COMPLEX NON-CORE SUBUNIT NAF1"/>
    <property type="match status" value="1"/>
</dbReference>
<dbReference type="EMBL" id="KZ305032">
    <property type="protein sequence ID" value="PIA46205.1"/>
    <property type="molecule type" value="Genomic_DNA"/>
</dbReference>
<dbReference type="GO" id="GO:0003723">
    <property type="term" value="F:RNA binding"/>
    <property type="evidence" value="ECO:0007669"/>
    <property type="project" value="UniProtKB-KW"/>
</dbReference>
<reference evidence="10 11" key="1">
    <citation type="submission" date="2017-09" db="EMBL/GenBank/DDBJ databases">
        <title>WGS assembly of Aquilegia coerulea Goldsmith.</title>
        <authorList>
            <person name="Hodges S."/>
            <person name="Kramer E."/>
            <person name="Nordborg M."/>
            <person name="Tomkins J."/>
            <person name="Borevitz J."/>
            <person name="Derieg N."/>
            <person name="Yan J."/>
            <person name="Mihaltcheva S."/>
            <person name="Hayes R.D."/>
            <person name="Rokhsar D."/>
        </authorList>
    </citation>
    <scope>NUCLEOTIDE SEQUENCE [LARGE SCALE GENOMIC DNA]</scope>
    <source>
        <strain evidence="11">cv. Goldsmith</strain>
    </source>
</reference>
<dbReference type="InterPro" id="IPR040309">
    <property type="entry name" value="Naf1"/>
</dbReference>
<comment type="subcellular location">
    <subcellularLocation>
        <location evidence="1">Nucleus</location>
    </subcellularLocation>
</comment>
<feature type="compositionally biased region" description="Low complexity" evidence="9">
    <location>
        <begin position="516"/>
        <end position="544"/>
    </location>
</feature>
<accession>A0A2G5DRQ4</accession>
<dbReference type="GO" id="GO:0000493">
    <property type="term" value="P:box H/ACA snoRNP assembly"/>
    <property type="evidence" value="ECO:0007669"/>
    <property type="project" value="InterPro"/>
</dbReference>
<dbReference type="AlphaFoldDB" id="A0A2G5DRQ4"/>
<feature type="region of interest" description="Disordered" evidence="9">
    <location>
        <begin position="427"/>
        <end position="544"/>
    </location>
</feature>
<evidence type="ECO:0000256" key="5">
    <source>
        <dbReference type="ARBA" id="ARBA00022552"/>
    </source>
</evidence>
<evidence type="ECO:0000256" key="1">
    <source>
        <dbReference type="ARBA" id="ARBA00004123"/>
    </source>
</evidence>
<keyword evidence="11" id="KW-1185">Reference proteome</keyword>
<dbReference type="FunFam" id="2.40.10.230:FF:000002">
    <property type="entry name" value="H/ACA ribonucleoprotein complex non-core subunit NAF1"/>
    <property type="match status" value="1"/>
</dbReference>
<feature type="compositionally biased region" description="Low complexity" evidence="9">
    <location>
        <begin position="239"/>
        <end position="259"/>
    </location>
</feature>
<evidence type="ECO:0000256" key="6">
    <source>
        <dbReference type="ARBA" id="ARBA00022553"/>
    </source>
</evidence>
<organism evidence="10 11">
    <name type="scientific">Aquilegia coerulea</name>
    <name type="common">Rocky mountain columbine</name>
    <dbReference type="NCBI Taxonomy" id="218851"/>
    <lineage>
        <taxon>Eukaryota</taxon>
        <taxon>Viridiplantae</taxon>
        <taxon>Streptophyta</taxon>
        <taxon>Embryophyta</taxon>
        <taxon>Tracheophyta</taxon>
        <taxon>Spermatophyta</taxon>
        <taxon>Magnoliopsida</taxon>
        <taxon>Ranunculales</taxon>
        <taxon>Ranunculaceae</taxon>
        <taxon>Thalictroideae</taxon>
        <taxon>Aquilegia</taxon>
    </lineage>
</organism>
<dbReference type="InterPro" id="IPR038664">
    <property type="entry name" value="Gar1/Naf1_Cbf5-bd_sf"/>
</dbReference>
<evidence type="ECO:0000256" key="2">
    <source>
        <dbReference type="ARBA" id="ARBA00009801"/>
    </source>
</evidence>
<dbReference type="InterPro" id="IPR009000">
    <property type="entry name" value="Transl_B-barrel_sf"/>
</dbReference>
<dbReference type="Pfam" id="PF04410">
    <property type="entry name" value="Gar1"/>
    <property type="match status" value="1"/>
</dbReference>
<keyword evidence="7" id="KW-0694">RNA-binding</keyword>
<name>A0A2G5DRQ4_AQUCA</name>
<dbReference type="GO" id="GO:0006364">
    <property type="term" value="P:rRNA processing"/>
    <property type="evidence" value="ECO:0007669"/>
    <property type="project" value="UniProtKB-KW"/>
</dbReference>
<dbReference type="SUPFAM" id="SSF50447">
    <property type="entry name" value="Translation proteins"/>
    <property type="match status" value="1"/>
</dbReference>
<protein>
    <recommendedName>
        <fullName evidence="3">H/ACA ribonucleoprotein complex non-core subunit NAF1</fullName>
    </recommendedName>
</protein>
<keyword evidence="4" id="KW-0690">Ribosome biogenesis</keyword>
<dbReference type="Proteomes" id="UP000230069">
    <property type="component" value="Unassembled WGS sequence"/>
</dbReference>
<comment type="similarity">
    <text evidence="2">Belongs to the NAF1 family.</text>
</comment>
<feature type="compositionally biased region" description="Acidic residues" evidence="9">
    <location>
        <begin position="260"/>
        <end position="272"/>
    </location>
</feature>
<feature type="compositionally biased region" description="Basic and acidic residues" evidence="9">
    <location>
        <begin position="463"/>
        <end position="475"/>
    </location>
</feature>
<dbReference type="InterPro" id="IPR007504">
    <property type="entry name" value="H/ACA_rnp_Gar1/Naf1"/>
</dbReference>
<dbReference type="GO" id="GO:0005732">
    <property type="term" value="C:sno(s)RNA-containing ribonucleoprotein complex"/>
    <property type="evidence" value="ECO:0007669"/>
    <property type="project" value="InterPro"/>
</dbReference>
<dbReference type="STRING" id="218851.A0A2G5DRQ4"/>
<evidence type="ECO:0000256" key="7">
    <source>
        <dbReference type="ARBA" id="ARBA00022884"/>
    </source>
</evidence>
<keyword evidence="8" id="KW-0539">Nucleus</keyword>
<dbReference type="OrthoDB" id="21550at2759"/>
<evidence type="ECO:0000256" key="9">
    <source>
        <dbReference type="SAM" id="MobiDB-lite"/>
    </source>
</evidence>
<feature type="region of interest" description="Disordered" evidence="9">
    <location>
        <begin position="657"/>
        <end position="758"/>
    </location>
</feature>
<feature type="compositionally biased region" description="Polar residues" evidence="9">
    <location>
        <begin position="691"/>
        <end position="734"/>
    </location>
</feature>
<feature type="compositionally biased region" description="Polar residues" evidence="9">
    <location>
        <begin position="500"/>
        <end position="509"/>
    </location>
</feature>
<evidence type="ECO:0000256" key="4">
    <source>
        <dbReference type="ARBA" id="ARBA00022517"/>
    </source>
</evidence>
<gene>
    <name evidence="10" type="ORF">AQUCO_01500017v1</name>
</gene>
<proteinExistence type="inferred from homology"/>
<evidence type="ECO:0000313" key="10">
    <source>
        <dbReference type="EMBL" id="PIA46205.1"/>
    </source>
</evidence>